<keyword evidence="8" id="KW-1185">Reference proteome</keyword>
<accession>A0A4D9D9A0</accession>
<evidence type="ECO:0000256" key="3">
    <source>
        <dbReference type="ARBA" id="ARBA00012146"/>
    </source>
</evidence>
<evidence type="ECO:0000256" key="1">
    <source>
        <dbReference type="ARBA" id="ARBA00001946"/>
    </source>
</evidence>
<dbReference type="GO" id="GO:0004427">
    <property type="term" value="F:inorganic diphosphate phosphatase activity"/>
    <property type="evidence" value="ECO:0007669"/>
    <property type="project" value="UniProtKB-EC"/>
</dbReference>
<keyword evidence="5" id="KW-0378">Hydrolase</keyword>
<reference evidence="7 8" key="1">
    <citation type="submission" date="2019-01" db="EMBL/GenBank/DDBJ databases">
        <title>Nuclear Genome Assembly of the Microalgal Biofuel strain Nannochloropsis salina CCMP1776.</title>
        <authorList>
            <person name="Hovde B."/>
        </authorList>
    </citation>
    <scope>NUCLEOTIDE SEQUENCE [LARGE SCALE GENOMIC DNA]</scope>
    <source>
        <strain evidence="7 8">CCMP1776</strain>
    </source>
</reference>
<dbReference type="InterPro" id="IPR008162">
    <property type="entry name" value="Pyrophosphatase"/>
</dbReference>
<evidence type="ECO:0000256" key="6">
    <source>
        <dbReference type="ARBA" id="ARBA00022842"/>
    </source>
</evidence>
<dbReference type="InterPro" id="IPR036649">
    <property type="entry name" value="Pyrophosphatase_sf"/>
</dbReference>
<evidence type="ECO:0000256" key="4">
    <source>
        <dbReference type="ARBA" id="ARBA00022723"/>
    </source>
</evidence>
<keyword evidence="6" id="KW-0460">Magnesium</keyword>
<keyword evidence="4" id="KW-0479">Metal-binding</keyword>
<dbReference type="AlphaFoldDB" id="A0A4D9D9A0"/>
<organism evidence="7 8">
    <name type="scientific">Nannochloropsis salina CCMP1776</name>
    <dbReference type="NCBI Taxonomy" id="1027361"/>
    <lineage>
        <taxon>Eukaryota</taxon>
        <taxon>Sar</taxon>
        <taxon>Stramenopiles</taxon>
        <taxon>Ochrophyta</taxon>
        <taxon>Eustigmatophyceae</taxon>
        <taxon>Eustigmatales</taxon>
        <taxon>Monodopsidaceae</taxon>
        <taxon>Microchloropsis</taxon>
        <taxon>Microchloropsis salina</taxon>
    </lineage>
</organism>
<dbReference type="OrthoDB" id="1608002at2759"/>
<dbReference type="Pfam" id="PF00719">
    <property type="entry name" value="Pyrophosphatase"/>
    <property type="match status" value="1"/>
</dbReference>
<dbReference type="Proteomes" id="UP000355283">
    <property type="component" value="Unassembled WGS sequence"/>
</dbReference>
<dbReference type="GO" id="GO:0000287">
    <property type="term" value="F:magnesium ion binding"/>
    <property type="evidence" value="ECO:0007669"/>
    <property type="project" value="InterPro"/>
</dbReference>
<dbReference type="PROSITE" id="PS00387">
    <property type="entry name" value="PPASE"/>
    <property type="match status" value="1"/>
</dbReference>
<comment type="similarity">
    <text evidence="2">Belongs to the PPase family.</text>
</comment>
<dbReference type="PANTHER" id="PTHR10286">
    <property type="entry name" value="INORGANIC PYROPHOSPHATASE"/>
    <property type="match status" value="1"/>
</dbReference>
<dbReference type="GO" id="GO:0005737">
    <property type="term" value="C:cytoplasm"/>
    <property type="evidence" value="ECO:0007669"/>
    <property type="project" value="InterPro"/>
</dbReference>
<evidence type="ECO:0000256" key="2">
    <source>
        <dbReference type="ARBA" id="ARBA00006220"/>
    </source>
</evidence>
<evidence type="ECO:0000256" key="5">
    <source>
        <dbReference type="ARBA" id="ARBA00022801"/>
    </source>
</evidence>
<dbReference type="EMBL" id="SDOX01000016">
    <property type="protein sequence ID" value="TFJ85208.1"/>
    <property type="molecule type" value="Genomic_DNA"/>
</dbReference>
<comment type="caution">
    <text evidence="7">The sequence shown here is derived from an EMBL/GenBank/DDBJ whole genome shotgun (WGS) entry which is preliminary data.</text>
</comment>
<dbReference type="EC" id="3.6.1.1" evidence="3"/>
<gene>
    <name evidence="7" type="ORF">NSK_003631</name>
</gene>
<dbReference type="GO" id="GO:0006796">
    <property type="term" value="P:phosphate-containing compound metabolic process"/>
    <property type="evidence" value="ECO:0007669"/>
    <property type="project" value="InterPro"/>
</dbReference>
<evidence type="ECO:0000313" key="7">
    <source>
        <dbReference type="EMBL" id="TFJ85208.1"/>
    </source>
</evidence>
<protein>
    <recommendedName>
        <fullName evidence="3">inorganic diphosphatase</fullName>
        <ecNumber evidence="3">3.6.1.1</ecNumber>
    </recommendedName>
</protein>
<name>A0A4D9D9A0_9STRA</name>
<dbReference type="Gene3D" id="3.90.80.10">
    <property type="entry name" value="Inorganic pyrophosphatase"/>
    <property type="match status" value="1"/>
</dbReference>
<sequence length="349" mass="38800">MKRVASVNTINRLTKVQEGEHDTVDYRVHSLDHNQERISLWHELPLFAVDDDAKPTGALNFICEIPKYTRRKFEICTTEAGNPIKQDQKNGKPRVFSKGDIFFNYGCFPRTWEDPQHVPEDVGVGGDNDPLDVCEIGLRQIPTGAVRQVKVLGVLCLIDDGEADWKVIAIDEEDRWARELNDVQDVERLLPGTLDAVREWFRTYKIPDGKPENRFALGEEFMGVKYTMRVIRETHEAWKRLVKSSGGWRGDLSREASSQSLHRNLSVPSLEELDIDSDHQAVCALLGEEAASKASGSLGVPPPMACVEVKMSAAGGVVLGLKEGVKERVAVAGKETVPNLVAVDGALEF</sequence>
<dbReference type="CDD" id="cd00412">
    <property type="entry name" value="pyrophosphatase"/>
    <property type="match status" value="1"/>
</dbReference>
<evidence type="ECO:0000313" key="8">
    <source>
        <dbReference type="Proteomes" id="UP000355283"/>
    </source>
</evidence>
<proteinExistence type="inferred from homology"/>
<comment type="cofactor">
    <cofactor evidence="1">
        <name>Mg(2+)</name>
        <dbReference type="ChEBI" id="CHEBI:18420"/>
    </cofactor>
</comment>
<dbReference type="SUPFAM" id="SSF50324">
    <property type="entry name" value="Inorganic pyrophosphatase"/>
    <property type="match status" value="1"/>
</dbReference>